<evidence type="ECO:0000256" key="1">
    <source>
        <dbReference type="SAM" id="MobiDB-lite"/>
    </source>
</evidence>
<evidence type="ECO:0000256" key="2">
    <source>
        <dbReference type="SAM" id="SignalP"/>
    </source>
</evidence>
<dbReference type="RefSeq" id="WP_290292677.1">
    <property type="nucleotide sequence ID" value="NZ_CP047211.1"/>
</dbReference>
<sequence length="173" mass="17805">MRNALHTKSTRTKALAMTAAATLTLGLAACGNVGTDKQADDAATTETATTETSAADAPKNTAPKSASETPAAPTGEGIVETKGSTTVTIGPSKNPKLNEPLKVTWNSEGHSDCGTIVVLRTPDGLMLQFNPNAGCTGEFTESMDESLGSKAGTWTLMLKGTPDGDFEIPFDVS</sequence>
<feature type="compositionally biased region" description="Polar residues" evidence="1">
    <location>
        <begin position="82"/>
        <end position="91"/>
    </location>
</feature>
<comment type="caution">
    <text evidence="3">The sequence shown here is derived from an EMBL/GenBank/DDBJ whole genome shotgun (WGS) entry which is preliminary data.</text>
</comment>
<feature type="region of interest" description="Disordered" evidence="1">
    <location>
        <begin position="41"/>
        <end position="95"/>
    </location>
</feature>
<keyword evidence="4" id="KW-1185">Reference proteome</keyword>
<proteinExistence type="predicted"/>
<evidence type="ECO:0008006" key="5">
    <source>
        <dbReference type="Google" id="ProtNLM"/>
    </source>
</evidence>
<organism evidence="3 4">
    <name type="scientific">Corynebacterium hansenii</name>
    <dbReference type="NCBI Taxonomy" id="394964"/>
    <lineage>
        <taxon>Bacteria</taxon>
        <taxon>Bacillati</taxon>
        <taxon>Actinomycetota</taxon>
        <taxon>Actinomycetes</taxon>
        <taxon>Mycobacteriales</taxon>
        <taxon>Corynebacteriaceae</taxon>
        <taxon>Corynebacterium</taxon>
    </lineage>
</organism>
<gene>
    <name evidence="3" type="ORF">ACFORJ_12595</name>
</gene>
<evidence type="ECO:0000313" key="4">
    <source>
        <dbReference type="Proteomes" id="UP001595751"/>
    </source>
</evidence>
<feature type="chain" id="PRO_5045416577" description="Secreted protein" evidence="2">
    <location>
        <begin position="29"/>
        <end position="173"/>
    </location>
</feature>
<protein>
    <recommendedName>
        <fullName evidence="5">Secreted protein</fullName>
    </recommendedName>
</protein>
<dbReference type="Proteomes" id="UP001595751">
    <property type="component" value="Unassembled WGS sequence"/>
</dbReference>
<feature type="compositionally biased region" description="Low complexity" evidence="1">
    <location>
        <begin position="41"/>
        <end position="57"/>
    </location>
</feature>
<reference evidence="4" key="1">
    <citation type="journal article" date="2019" name="Int. J. Syst. Evol. Microbiol.">
        <title>The Global Catalogue of Microorganisms (GCM) 10K type strain sequencing project: providing services to taxonomists for standard genome sequencing and annotation.</title>
        <authorList>
            <consortium name="The Broad Institute Genomics Platform"/>
            <consortium name="The Broad Institute Genome Sequencing Center for Infectious Disease"/>
            <person name="Wu L."/>
            <person name="Ma J."/>
        </authorList>
    </citation>
    <scope>NUCLEOTIDE SEQUENCE [LARGE SCALE GENOMIC DNA]</scope>
    <source>
        <strain evidence="4">CCUG 53252</strain>
    </source>
</reference>
<evidence type="ECO:0000313" key="3">
    <source>
        <dbReference type="EMBL" id="MFC3850996.1"/>
    </source>
</evidence>
<name>A0ABV7ZUI3_9CORY</name>
<accession>A0ABV7ZUI3</accession>
<dbReference type="PROSITE" id="PS51257">
    <property type="entry name" value="PROKAR_LIPOPROTEIN"/>
    <property type="match status" value="1"/>
</dbReference>
<dbReference type="EMBL" id="JBHRZN010000005">
    <property type="protein sequence ID" value="MFC3850996.1"/>
    <property type="molecule type" value="Genomic_DNA"/>
</dbReference>
<feature type="signal peptide" evidence="2">
    <location>
        <begin position="1"/>
        <end position="28"/>
    </location>
</feature>
<keyword evidence="2" id="KW-0732">Signal</keyword>